<dbReference type="Gene3D" id="3.40.190.10">
    <property type="entry name" value="Periplasmic binding protein-like II"/>
    <property type="match status" value="2"/>
</dbReference>
<accession>A0ABX3A3E0</accession>
<evidence type="ECO:0000313" key="1">
    <source>
        <dbReference type="EMBL" id="ODN42158.1"/>
    </source>
</evidence>
<organism evidence="1 2">
    <name type="scientific">Piscirickettsia litoralis</name>
    <dbReference type="NCBI Taxonomy" id="1891921"/>
    <lineage>
        <taxon>Bacteria</taxon>
        <taxon>Pseudomonadati</taxon>
        <taxon>Pseudomonadota</taxon>
        <taxon>Gammaproteobacteria</taxon>
        <taxon>Thiotrichales</taxon>
        <taxon>Piscirickettsiaceae</taxon>
        <taxon>Piscirickettsia</taxon>
    </lineage>
</organism>
<gene>
    <name evidence="1" type="ORF">BGC07_03375</name>
</gene>
<keyword evidence="2" id="KW-1185">Reference proteome</keyword>
<dbReference type="Proteomes" id="UP000094329">
    <property type="component" value="Unassembled WGS sequence"/>
</dbReference>
<reference evidence="1 2" key="1">
    <citation type="submission" date="2016-08" db="EMBL/GenBank/DDBJ databases">
        <title>Draft genome sequence of Candidatus Piscirickettsia litoralis, from seawater.</title>
        <authorList>
            <person name="Wan X."/>
            <person name="Lee A.J."/>
            <person name="Hou S."/>
            <person name="Donachie S.P."/>
        </authorList>
    </citation>
    <scope>NUCLEOTIDE SEQUENCE [LARGE SCALE GENOMIC DNA]</scope>
    <source>
        <strain evidence="1 2">Y2</strain>
    </source>
</reference>
<dbReference type="EMBL" id="MDTU01000001">
    <property type="protein sequence ID" value="ODN42158.1"/>
    <property type="molecule type" value="Genomic_DNA"/>
</dbReference>
<dbReference type="SUPFAM" id="SSF53850">
    <property type="entry name" value="Periplasmic binding protein-like II"/>
    <property type="match status" value="1"/>
</dbReference>
<protein>
    <recommendedName>
        <fullName evidence="3">Solute-binding protein family 3/N-terminal domain-containing protein</fullName>
    </recommendedName>
</protein>
<evidence type="ECO:0008006" key="3">
    <source>
        <dbReference type="Google" id="ProtNLM"/>
    </source>
</evidence>
<name>A0ABX3A3E0_9GAMM</name>
<comment type="caution">
    <text evidence="1">The sequence shown here is derived from an EMBL/GenBank/DDBJ whole genome shotgun (WGS) entry which is preliminary data.</text>
</comment>
<sequence length="225" mass="24894">MWLLIGLAINMGYAGTIKLNASEWPPYTSEKAEGLGQTSIKVEKTLKKMGMGAKIQFMNWAEAIKFSDGAMAFFPAYACKARKGLASLPVGYSALGFAERPGAKVQWKDLADLGRYRIGVVAGYYNSEAFDWALAQGQLSVIEFPNDEANIQALVTKQIDLAVIDPSVLAGLQQEDNKNNSNLVNRLVMNERLLETKIPLYVCFKNNFKGKRLLRSFNQALKTNS</sequence>
<evidence type="ECO:0000313" key="2">
    <source>
        <dbReference type="Proteomes" id="UP000094329"/>
    </source>
</evidence>
<proteinExistence type="predicted"/>